<sequence length="414" mass="43973">MPGWRATGTDLGLPDTTIFAESDRNPGSTTPFVGSVNNNAYFLASSPGSPDRQQWLVGLDVDTGERLFHPVKIDAGQNFLKCFLNGPETVLCLADDVQDGNAEGMAWVVDAKSGDIMFNGPSQLHATPVSNIAVQQVGIYAVAEVRDKGVYGVGPHAETTWFVPGATKVKPAKWPADFVPPALAVAQNSAMSSNRVVIFSLIDGKVITPHISGEGNPLTAVVYPGGLAVEAATDTNSSIPDTVVFLDDAGNYISETNSSGDLTLLSMTLPMLKSSPSYTIFGGNGADLLELPGAGLGPDSVLIGHRVYVPESNWEGPVKVRRWRQFDLTTGGEGNTCRSNMSHYVANDGHVGVFETGRNDAVGATSFAMDLATCEKLWTIPVNPDSFHRLWHISGDLVELSDDGTELHSLVASE</sequence>
<reference evidence="1 2" key="1">
    <citation type="submission" date="2018-06" db="EMBL/GenBank/DDBJ databases">
        <authorList>
            <consortium name="Pathogen Informatics"/>
            <person name="Doyle S."/>
        </authorList>
    </citation>
    <scope>NUCLEOTIDE SEQUENCE [LARGE SCALE GENOMIC DNA]</scope>
    <source>
        <strain evidence="1 2">NCTC1542</strain>
    </source>
</reference>
<accession>A0A378UU97</accession>
<organism evidence="1 2">
    <name type="scientific">Mycolicibacterium fortuitum</name>
    <name type="common">Mycobacterium fortuitum</name>
    <dbReference type="NCBI Taxonomy" id="1766"/>
    <lineage>
        <taxon>Bacteria</taxon>
        <taxon>Bacillati</taxon>
        <taxon>Actinomycetota</taxon>
        <taxon>Actinomycetes</taxon>
        <taxon>Mycobacteriales</taxon>
        <taxon>Mycobacteriaceae</taxon>
        <taxon>Mycolicibacterium</taxon>
    </lineage>
</organism>
<protein>
    <recommendedName>
        <fullName evidence="3">Pyrrolo-quinoline quinone</fullName>
    </recommendedName>
</protein>
<dbReference type="AlphaFoldDB" id="A0A378UU97"/>
<dbReference type="Proteomes" id="UP000255389">
    <property type="component" value="Unassembled WGS sequence"/>
</dbReference>
<dbReference type="EMBL" id="UGQY01000003">
    <property type="protein sequence ID" value="STZ88375.1"/>
    <property type="molecule type" value="Genomic_DNA"/>
</dbReference>
<evidence type="ECO:0000313" key="1">
    <source>
        <dbReference type="EMBL" id="STZ88375.1"/>
    </source>
</evidence>
<evidence type="ECO:0008006" key="3">
    <source>
        <dbReference type="Google" id="ProtNLM"/>
    </source>
</evidence>
<evidence type="ECO:0000313" key="2">
    <source>
        <dbReference type="Proteomes" id="UP000255389"/>
    </source>
</evidence>
<name>A0A378UU97_MYCFO</name>
<proteinExistence type="predicted"/>
<gene>
    <name evidence="1" type="ORF">NCTC1542_03159</name>
</gene>